<dbReference type="EMBL" id="CAJOAY010004331">
    <property type="protein sequence ID" value="CAF4065272.1"/>
    <property type="molecule type" value="Genomic_DNA"/>
</dbReference>
<comment type="caution">
    <text evidence="1">The sequence shown here is derived from an EMBL/GenBank/DDBJ whole genome shotgun (WGS) entry which is preliminary data.</text>
</comment>
<protein>
    <submittedName>
        <fullName evidence="1">Uncharacterized protein</fullName>
    </submittedName>
</protein>
<dbReference type="AlphaFoldDB" id="A0A819SIP0"/>
<gene>
    <name evidence="1" type="ORF">OKA104_LOCUS33634</name>
</gene>
<evidence type="ECO:0000313" key="1">
    <source>
        <dbReference type="EMBL" id="CAF4065272.1"/>
    </source>
</evidence>
<accession>A0A819SIP0</accession>
<sequence length="193" mass="22503">MLQNIIRSLKANGSNSSIKCRISDTHLFGLLKLMKTILYRQTFDQKPQKQNQIDIILLCALLDLTYYTEQFLHILFEIIKASANIKTYDIQSNGSIEGCTYISYSFTYPQDVIDLSRKPCYQHINLEENKRNDLITFDLFSFNYKNSSKHSVSSDIKIYTDDESCPITFCERLCFELTTDLDETRLHVFFSVN</sequence>
<organism evidence="1 2">
    <name type="scientific">Adineta steineri</name>
    <dbReference type="NCBI Taxonomy" id="433720"/>
    <lineage>
        <taxon>Eukaryota</taxon>
        <taxon>Metazoa</taxon>
        <taxon>Spiralia</taxon>
        <taxon>Gnathifera</taxon>
        <taxon>Rotifera</taxon>
        <taxon>Eurotatoria</taxon>
        <taxon>Bdelloidea</taxon>
        <taxon>Adinetida</taxon>
        <taxon>Adinetidae</taxon>
        <taxon>Adineta</taxon>
    </lineage>
</organism>
<name>A0A819SIP0_9BILA</name>
<dbReference type="Proteomes" id="UP000663881">
    <property type="component" value="Unassembled WGS sequence"/>
</dbReference>
<evidence type="ECO:0000313" key="2">
    <source>
        <dbReference type="Proteomes" id="UP000663881"/>
    </source>
</evidence>
<proteinExistence type="predicted"/>
<reference evidence="1" key="1">
    <citation type="submission" date="2021-02" db="EMBL/GenBank/DDBJ databases">
        <authorList>
            <person name="Nowell W R."/>
        </authorList>
    </citation>
    <scope>NUCLEOTIDE SEQUENCE</scope>
</reference>